<dbReference type="PANTHER" id="PTHR11142:SF0">
    <property type="entry name" value="TRNA PSEUDOURIDINE SYNTHASE-LIKE 1"/>
    <property type="match status" value="1"/>
</dbReference>
<comment type="similarity">
    <text evidence="1 4 7">Belongs to the tRNA pseudouridine synthase TruA family.</text>
</comment>
<dbReference type="CDD" id="cd02570">
    <property type="entry name" value="PseudoU_synth_EcTruA"/>
    <property type="match status" value="1"/>
</dbReference>
<dbReference type="FunFam" id="3.30.70.580:FF:000001">
    <property type="entry name" value="tRNA pseudouridine synthase A"/>
    <property type="match status" value="1"/>
</dbReference>
<gene>
    <name evidence="4" type="primary">truA</name>
    <name evidence="9" type="ORF">ABENE_03580</name>
</gene>
<comment type="catalytic activity">
    <reaction evidence="4 7">
        <text>uridine(38/39/40) in tRNA = pseudouridine(38/39/40) in tRNA</text>
        <dbReference type="Rhea" id="RHEA:22376"/>
        <dbReference type="Rhea" id="RHEA-COMP:10085"/>
        <dbReference type="Rhea" id="RHEA-COMP:10087"/>
        <dbReference type="ChEBI" id="CHEBI:65314"/>
        <dbReference type="ChEBI" id="CHEBI:65315"/>
        <dbReference type="EC" id="5.4.99.12"/>
    </reaction>
</comment>
<dbReference type="InterPro" id="IPR020097">
    <property type="entry name" value="PsdUridine_synth_TruA_a/b_dom"/>
</dbReference>
<dbReference type="InterPro" id="IPR020095">
    <property type="entry name" value="PsdUridine_synth_TruA_C"/>
</dbReference>
<dbReference type="HAMAP" id="MF_00171">
    <property type="entry name" value="TruA"/>
    <property type="match status" value="1"/>
</dbReference>
<keyword evidence="10" id="KW-1185">Reference proteome</keyword>
<evidence type="ECO:0000256" key="7">
    <source>
        <dbReference type="RuleBase" id="RU003792"/>
    </source>
</evidence>
<protein>
    <recommendedName>
        <fullName evidence="4">tRNA pseudouridine synthase A</fullName>
        <ecNumber evidence="4">5.4.99.12</ecNumber>
    </recommendedName>
    <alternativeName>
        <fullName evidence="4">tRNA pseudouridine(38-40) synthase</fullName>
    </alternativeName>
    <alternativeName>
        <fullName evidence="4">tRNA pseudouridylate synthase I</fullName>
    </alternativeName>
    <alternativeName>
        <fullName evidence="4">tRNA-uridine isomerase I</fullName>
    </alternativeName>
</protein>
<dbReference type="AlphaFoldDB" id="V4Q8L9"/>
<dbReference type="Gene3D" id="3.30.70.580">
    <property type="entry name" value="Pseudouridine synthase I, catalytic domain, N-terminal subdomain"/>
    <property type="match status" value="1"/>
</dbReference>
<keyword evidence="3 4" id="KW-0413">Isomerase</keyword>
<accession>V4Q8L9</accession>
<dbReference type="GO" id="GO:0003723">
    <property type="term" value="F:RNA binding"/>
    <property type="evidence" value="ECO:0007669"/>
    <property type="project" value="InterPro"/>
</dbReference>
<name>V4Q8L9_9CAUL</name>
<feature type="domain" description="Pseudouridine synthase I TruA alpha/beta" evidence="8">
    <location>
        <begin position="8"/>
        <end position="104"/>
    </location>
</feature>
<dbReference type="InterPro" id="IPR020103">
    <property type="entry name" value="PsdUridine_synth_cat_dom_sf"/>
</dbReference>
<dbReference type="Gene3D" id="3.30.70.660">
    <property type="entry name" value="Pseudouridine synthase I, catalytic domain, C-terminal subdomain"/>
    <property type="match status" value="1"/>
</dbReference>
<comment type="caution">
    <text evidence="4">Lacks conserved residue(s) required for the propagation of feature annotation.</text>
</comment>
<dbReference type="SUPFAM" id="SSF55120">
    <property type="entry name" value="Pseudouridine synthase"/>
    <property type="match status" value="1"/>
</dbReference>
<proteinExistence type="inferred from homology"/>
<dbReference type="PANTHER" id="PTHR11142">
    <property type="entry name" value="PSEUDOURIDYLATE SYNTHASE"/>
    <property type="match status" value="1"/>
</dbReference>
<comment type="caution">
    <text evidence="9">The sequence shown here is derived from an EMBL/GenBank/DDBJ whole genome shotgun (WGS) entry which is preliminary data.</text>
</comment>
<dbReference type="STRING" id="1121022.GCA_000376105_01654"/>
<dbReference type="eggNOG" id="COG0101">
    <property type="taxonomic scope" value="Bacteria"/>
</dbReference>
<sequence>MPRYKLLVEYDGRPYNGFQAQENQPSVQSSLEDAIFKFSGQRLRITTAGRTDTGVHATGQVVTFDLEKEYRPKVVRDAMNAYLMPQPISVVASEIVDDDFSARFSATGRMYLYRIINREGPPALDQGRVWHVKKPLDVEAMASAAQSLLGKHDFTTFRFIGCQAKSPVKTLDIARVKRFGEEVHLVFAARSFLHRQVRSMTGTLVDVGTGRRPVGYVAEALAAADRATCGQVAPPQGLYLTQVTYDAEPNFEKYASIRAE</sequence>
<evidence type="ECO:0000256" key="4">
    <source>
        <dbReference type="HAMAP-Rule" id="MF_00171"/>
    </source>
</evidence>
<dbReference type="EC" id="5.4.99.12" evidence="4"/>
<dbReference type="GO" id="GO:0160147">
    <property type="term" value="F:tRNA pseudouridine(38-40) synthase activity"/>
    <property type="evidence" value="ECO:0007669"/>
    <property type="project" value="UniProtKB-EC"/>
</dbReference>
<reference evidence="9 10" key="1">
    <citation type="journal article" date="2014" name="Nature">
        <title>Sequential evolution of bacterial morphology by co-option of a developmental regulator.</title>
        <authorList>
            <person name="Jiang C."/>
            <person name="Brown P.J."/>
            <person name="Ducret A."/>
            <person name="Brun Y.V."/>
        </authorList>
    </citation>
    <scope>NUCLEOTIDE SEQUENCE [LARGE SCALE GENOMIC DNA]</scope>
    <source>
        <strain evidence="9 10">DSM 16100</strain>
    </source>
</reference>
<dbReference type="Pfam" id="PF01416">
    <property type="entry name" value="PseudoU_synth_1"/>
    <property type="match status" value="2"/>
</dbReference>
<evidence type="ECO:0000313" key="10">
    <source>
        <dbReference type="Proteomes" id="UP000017837"/>
    </source>
</evidence>
<feature type="binding site" evidence="4 6">
    <location>
        <position position="111"/>
    </location>
    <ligand>
        <name>substrate</name>
    </ligand>
</feature>
<comment type="function">
    <text evidence="4">Formation of pseudouridine at positions 38, 39 and 40 in the anticodon stem and loop of transfer RNAs.</text>
</comment>
<dbReference type="OrthoDB" id="9811823at2"/>
<evidence type="ECO:0000256" key="3">
    <source>
        <dbReference type="ARBA" id="ARBA00023235"/>
    </source>
</evidence>
<evidence type="ECO:0000256" key="5">
    <source>
        <dbReference type="PIRSR" id="PIRSR001430-1"/>
    </source>
</evidence>
<dbReference type="RefSeq" id="WP_018081321.1">
    <property type="nucleotide sequence ID" value="NZ_AQWM01000005.1"/>
</dbReference>
<dbReference type="InterPro" id="IPR020094">
    <property type="entry name" value="TruA/RsuA/RluB/E/F_N"/>
</dbReference>
<evidence type="ECO:0000256" key="2">
    <source>
        <dbReference type="ARBA" id="ARBA00022694"/>
    </source>
</evidence>
<dbReference type="PIRSF" id="PIRSF001430">
    <property type="entry name" value="tRNA_psdUrid_synth"/>
    <property type="match status" value="1"/>
</dbReference>
<feature type="domain" description="Pseudouridine synthase I TruA alpha/beta" evidence="8">
    <location>
        <begin position="144"/>
        <end position="246"/>
    </location>
</feature>
<evidence type="ECO:0000259" key="8">
    <source>
        <dbReference type="Pfam" id="PF01416"/>
    </source>
</evidence>
<keyword evidence="2 4" id="KW-0819">tRNA processing</keyword>
<dbReference type="Proteomes" id="UP000017837">
    <property type="component" value="Unassembled WGS sequence"/>
</dbReference>
<evidence type="ECO:0000313" key="9">
    <source>
        <dbReference type="EMBL" id="ESQ94185.1"/>
    </source>
</evidence>
<evidence type="ECO:0000256" key="1">
    <source>
        <dbReference type="ARBA" id="ARBA00009375"/>
    </source>
</evidence>
<evidence type="ECO:0000256" key="6">
    <source>
        <dbReference type="PIRSR" id="PIRSR001430-2"/>
    </source>
</evidence>
<feature type="active site" description="Nucleophile" evidence="4 5">
    <location>
        <position position="52"/>
    </location>
</feature>
<dbReference type="EMBL" id="AWGB01000005">
    <property type="protein sequence ID" value="ESQ94185.1"/>
    <property type="molecule type" value="Genomic_DNA"/>
</dbReference>
<dbReference type="GO" id="GO:0031119">
    <property type="term" value="P:tRNA pseudouridine synthesis"/>
    <property type="evidence" value="ECO:0007669"/>
    <property type="project" value="UniProtKB-UniRule"/>
</dbReference>
<dbReference type="NCBIfam" id="TIGR00071">
    <property type="entry name" value="hisT_truA"/>
    <property type="match status" value="1"/>
</dbReference>
<dbReference type="InterPro" id="IPR001406">
    <property type="entry name" value="PsdUridine_synth_TruA"/>
</dbReference>
<comment type="subunit">
    <text evidence="4">Homodimer.</text>
</comment>
<organism evidence="9 10">
    <name type="scientific">Asticcacaulis benevestitus DSM 16100 = ATCC BAA-896</name>
    <dbReference type="NCBI Taxonomy" id="1121022"/>
    <lineage>
        <taxon>Bacteria</taxon>
        <taxon>Pseudomonadati</taxon>
        <taxon>Pseudomonadota</taxon>
        <taxon>Alphaproteobacteria</taxon>
        <taxon>Caulobacterales</taxon>
        <taxon>Caulobacteraceae</taxon>
        <taxon>Asticcacaulis</taxon>
    </lineage>
</organism>